<dbReference type="SMART" id="SM00260">
    <property type="entry name" value="CheW"/>
    <property type="match status" value="1"/>
</dbReference>
<reference evidence="2 3" key="1">
    <citation type="submission" date="2022-10" db="EMBL/GenBank/DDBJ databases">
        <title>Janthinobacterium sp. hw3 Genome sequencing.</title>
        <authorList>
            <person name="Park S."/>
        </authorList>
    </citation>
    <scope>NUCLEOTIDE SEQUENCE [LARGE SCALE GENOMIC DNA]</scope>
    <source>
        <strain evidence="3">hw3</strain>
    </source>
</reference>
<proteinExistence type="predicted"/>
<organism evidence="2 3">
    <name type="scientific">Janthinobacterium fluminis</name>
    <dbReference type="NCBI Taxonomy" id="2987524"/>
    <lineage>
        <taxon>Bacteria</taxon>
        <taxon>Pseudomonadati</taxon>
        <taxon>Pseudomonadota</taxon>
        <taxon>Betaproteobacteria</taxon>
        <taxon>Burkholderiales</taxon>
        <taxon>Oxalobacteraceae</taxon>
        <taxon>Janthinobacterium</taxon>
    </lineage>
</organism>
<protein>
    <submittedName>
        <fullName evidence="2">Chemotaxis protein CheW</fullName>
    </submittedName>
</protein>
<accession>A0ABT5K669</accession>
<dbReference type="Gene3D" id="2.30.30.40">
    <property type="entry name" value="SH3 Domains"/>
    <property type="match status" value="1"/>
</dbReference>
<dbReference type="SUPFAM" id="SSF50341">
    <property type="entry name" value="CheW-like"/>
    <property type="match status" value="1"/>
</dbReference>
<dbReference type="EMBL" id="JAQQXR010000014">
    <property type="protein sequence ID" value="MDC8760501.1"/>
    <property type="molecule type" value="Genomic_DNA"/>
</dbReference>
<evidence type="ECO:0000259" key="1">
    <source>
        <dbReference type="PROSITE" id="PS50851"/>
    </source>
</evidence>
<gene>
    <name evidence="2" type="ORF">OIK44_23205</name>
</gene>
<evidence type="ECO:0000313" key="3">
    <source>
        <dbReference type="Proteomes" id="UP001221208"/>
    </source>
</evidence>
<feature type="domain" description="CheW-like" evidence="1">
    <location>
        <begin position="1"/>
        <end position="141"/>
    </location>
</feature>
<keyword evidence="3" id="KW-1185">Reference proteome</keyword>
<dbReference type="PANTHER" id="PTHR22617:SF43">
    <property type="entry name" value="PROTEIN PILI"/>
    <property type="match status" value="1"/>
</dbReference>
<dbReference type="InterPro" id="IPR002545">
    <property type="entry name" value="CheW-lke_dom"/>
</dbReference>
<dbReference type="PANTHER" id="PTHR22617">
    <property type="entry name" value="CHEMOTAXIS SENSOR HISTIDINE KINASE-RELATED"/>
    <property type="match status" value="1"/>
</dbReference>
<dbReference type="RefSeq" id="WP_273674333.1">
    <property type="nucleotide sequence ID" value="NZ_JAQQXR010000014.1"/>
</dbReference>
<name>A0ABT5K669_9BURK</name>
<comment type="caution">
    <text evidence="2">The sequence shown here is derived from an EMBL/GenBank/DDBJ whole genome shotgun (WGS) entry which is preliminary data.</text>
</comment>
<dbReference type="Proteomes" id="UP001221208">
    <property type="component" value="Unassembled WGS sequence"/>
</dbReference>
<evidence type="ECO:0000313" key="2">
    <source>
        <dbReference type="EMBL" id="MDC8760501.1"/>
    </source>
</evidence>
<dbReference type="Gene3D" id="2.40.50.180">
    <property type="entry name" value="CheA-289, Domain 4"/>
    <property type="match status" value="1"/>
</dbReference>
<dbReference type="InterPro" id="IPR039315">
    <property type="entry name" value="CheW"/>
</dbReference>
<dbReference type="PROSITE" id="PS50851">
    <property type="entry name" value="CHEW"/>
    <property type="match status" value="1"/>
</dbReference>
<dbReference type="InterPro" id="IPR036061">
    <property type="entry name" value="CheW-like_dom_sf"/>
</dbReference>
<dbReference type="Pfam" id="PF01584">
    <property type="entry name" value="CheW"/>
    <property type="match status" value="1"/>
</dbReference>
<sequence length="152" mass="15597">MKALIFHLGADRYALPLGAVVRVLPLLQLKRLPQAPAAVAGLMDFHGTPVPVVELCVLAGLAPAPEQVDTRIVVVDYAAPDGGAHWLGLLAQQVRGVQEVAPAALRDSGVAAAPFLGQVASDAAGIVQLVELAQLLPQALRAALFPRPGGGA</sequence>